<dbReference type="InterPro" id="IPR036097">
    <property type="entry name" value="HisK_dim/P_sf"/>
</dbReference>
<dbReference type="InterPro" id="IPR003594">
    <property type="entry name" value="HATPase_dom"/>
</dbReference>
<evidence type="ECO:0000256" key="1">
    <source>
        <dbReference type="ARBA" id="ARBA00000085"/>
    </source>
</evidence>
<dbReference type="InterPro" id="IPR036890">
    <property type="entry name" value="HATPase_C_sf"/>
</dbReference>
<feature type="domain" description="Histidine kinase" evidence="5">
    <location>
        <begin position="274"/>
        <end position="492"/>
    </location>
</feature>
<keyword evidence="6" id="KW-0418">Kinase</keyword>
<dbReference type="InterPro" id="IPR004358">
    <property type="entry name" value="Sig_transdc_His_kin-like_C"/>
</dbReference>
<dbReference type="EMBL" id="BAABGY010000011">
    <property type="protein sequence ID" value="GAA4338872.1"/>
    <property type="molecule type" value="Genomic_DNA"/>
</dbReference>
<keyword evidence="4" id="KW-0472">Membrane</keyword>
<dbReference type="Gene3D" id="3.30.565.10">
    <property type="entry name" value="Histidine kinase-like ATPase, C-terminal domain"/>
    <property type="match status" value="1"/>
</dbReference>
<evidence type="ECO:0000256" key="4">
    <source>
        <dbReference type="SAM" id="Phobius"/>
    </source>
</evidence>
<organism evidence="6 7">
    <name type="scientific">Flaviaesturariibacter amylovorans</name>
    <dbReference type="NCBI Taxonomy" id="1084520"/>
    <lineage>
        <taxon>Bacteria</taxon>
        <taxon>Pseudomonadati</taxon>
        <taxon>Bacteroidota</taxon>
        <taxon>Chitinophagia</taxon>
        <taxon>Chitinophagales</taxon>
        <taxon>Chitinophagaceae</taxon>
        <taxon>Flaviaestuariibacter</taxon>
    </lineage>
</organism>
<dbReference type="InterPro" id="IPR005467">
    <property type="entry name" value="His_kinase_dom"/>
</dbReference>
<keyword evidence="4" id="KW-0812">Transmembrane</keyword>
<dbReference type="Pfam" id="PF02518">
    <property type="entry name" value="HATPase_c"/>
    <property type="match status" value="1"/>
</dbReference>
<dbReference type="PRINTS" id="PR00344">
    <property type="entry name" value="BCTRLSENSOR"/>
</dbReference>
<keyword evidence="7" id="KW-1185">Reference proteome</keyword>
<dbReference type="Pfam" id="PF00512">
    <property type="entry name" value="HisKA"/>
    <property type="match status" value="1"/>
</dbReference>
<evidence type="ECO:0000313" key="6">
    <source>
        <dbReference type="EMBL" id="GAA4338872.1"/>
    </source>
</evidence>
<dbReference type="SMART" id="SM00388">
    <property type="entry name" value="HisKA"/>
    <property type="match status" value="1"/>
</dbReference>
<dbReference type="CDD" id="cd00082">
    <property type="entry name" value="HisKA"/>
    <property type="match status" value="1"/>
</dbReference>
<evidence type="ECO:0000256" key="3">
    <source>
        <dbReference type="ARBA" id="ARBA00022553"/>
    </source>
</evidence>
<dbReference type="PANTHER" id="PTHR43547">
    <property type="entry name" value="TWO-COMPONENT HISTIDINE KINASE"/>
    <property type="match status" value="1"/>
</dbReference>
<keyword evidence="6" id="KW-0808">Transferase</keyword>
<comment type="catalytic activity">
    <reaction evidence="1">
        <text>ATP + protein L-histidine = ADP + protein N-phospho-L-histidine.</text>
        <dbReference type="EC" id="2.7.13.3"/>
    </reaction>
</comment>
<dbReference type="PANTHER" id="PTHR43547:SF2">
    <property type="entry name" value="HYBRID SIGNAL TRANSDUCTION HISTIDINE KINASE C"/>
    <property type="match status" value="1"/>
</dbReference>
<proteinExistence type="predicted"/>
<dbReference type="Gene3D" id="1.10.287.130">
    <property type="match status" value="1"/>
</dbReference>
<evidence type="ECO:0000259" key="5">
    <source>
        <dbReference type="PROSITE" id="PS50109"/>
    </source>
</evidence>
<dbReference type="GO" id="GO:0016301">
    <property type="term" value="F:kinase activity"/>
    <property type="evidence" value="ECO:0007669"/>
    <property type="project" value="UniProtKB-KW"/>
</dbReference>
<feature type="transmembrane region" description="Helical" evidence="4">
    <location>
        <begin position="233"/>
        <end position="255"/>
    </location>
</feature>
<dbReference type="SMART" id="SM00387">
    <property type="entry name" value="HATPase_c"/>
    <property type="match status" value="1"/>
</dbReference>
<evidence type="ECO:0000313" key="7">
    <source>
        <dbReference type="Proteomes" id="UP001501725"/>
    </source>
</evidence>
<sequence>MDYMDSFAGMQRLFQHIRWVPLMMVLTILGIAGFQYYWLKKAYERERHGLERNTNFTFRESVHLLQASKLKLDRAVPDSTGRLIIRGIDEKPIKVRLRTDNKMAGMVQVLNERILKERRSDSLGRGRTIIIEERTHPDSTGQERRRRFRQRDRLMQFFYETETPQDSVRVQELSTLFERRLKQQNIDVPYAVKRLPAARTDDEAFNRVTIGFKNPITYELTLGNTFPYLAGKILGIIVMSVFLVLFTIVSFTVLYRNLLRQRRLADIKNEFISNITHELKTPIATVSVAIEALRSFNAALDPKKSQEYLDISANELQRLSLLVDKVLKLSMFEKREVELKYEALDMQALVAEVTTSLRLQFERRGATVEVHSEGDTALRGDRLNLVSVIFNLVDNALKYSPDTPQVAIRIRGGAEQVTLEVADGGIGVPAEYRTRIFEKFFRVPTGNVHNAKGYGLGLSYVAHVVARHKGRIHVEPNTPAGSRFIITLPKQPA</sequence>
<evidence type="ECO:0000256" key="2">
    <source>
        <dbReference type="ARBA" id="ARBA00012438"/>
    </source>
</evidence>
<feature type="transmembrane region" description="Helical" evidence="4">
    <location>
        <begin position="20"/>
        <end position="39"/>
    </location>
</feature>
<dbReference type="InterPro" id="IPR003661">
    <property type="entry name" value="HisK_dim/P_dom"/>
</dbReference>
<accession>A0ABP8HG05</accession>
<comment type="caution">
    <text evidence="6">The sequence shown here is derived from an EMBL/GenBank/DDBJ whole genome shotgun (WGS) entry which is preliminary data.</text>
</comment>
<dbReference type="SUPFAM" id="SSF47384">
    <property type="entry name" value="Homodimeric domain of signal transducing histidine kinase"/>
    <property type="match status" value="1"/>
</dbReference>
<gene>
    <name evidence="6" type="ORF">GCM10023184_35580</name>
</gene>
<dbReference type="Proteomes" id="UP001501725">
    <property type="component" value="Unassembled WGS sequence"/>
</dbReference>
<keyword evidence="4" id="KW-1133">Transmembrane helix</keyword>
<dbReference type="PROSITE" id="PS50109">
    <property type="entry name" value="HIS_KIN"/>
    <property type="match status" value="1"/>
</dbReference>
<name>A0ABP8HG05_9BACT</name>
<dbReference type="SUPFAM" id="SSF55874">
    <property type="entry name" value="ATPase domain of HSP90 chaperone/DNA topoisomerase II/histidine kinase"/>
    <property type="match status" value="1"/>
</dbReference>
<reference evidence="7" key="1">
    <citation type="journal article" date="2019" name="Int. J. Syst. Evol. Microbiol.">
        <title>The Global Catalogue of Microorganisms (GCM) 10K type strain sequencing project: providing services to taxonomists for standard genome sequencing and annotation.</title>
        <authorList>
            <consortium name="The Broad Institute Genomics Platform"/>
            <consortium name="The Broad Institute Genome Sequencing Center for Infectious Disease"/>
            <person name="Wu L."/>
            <person name="Ma J."/>
        </authorList>
    </citation>
    <scope>NUCLEOTIDE SEQUENCE [LARGE SCALE GENOMIC DNA]</scope>
    <source>
        <strain evidence="7">JCM 17919</strain>
    </source>
</reference>
<protein>
    <recommendedName>
        <fullName evidence="2">histidine kinase</fullName>
        <ecNumber evidence="2">2.7.13.3</ecNumber>
    </recommendedName>
</protein>
<keyword evidence="3" id="KW-0597">Phosphoprotein</keyword>
<dbReference type="EC" id="2.7.13.3" evidence="2"/>